<gene>
    <name evidence="1" type="ordered locus">BMULJ_00422</name>
</gene>
<name>A0A0H3KGL5_BURM1</name>
<reference evidence="1 2" key="1">
    <citation type="submission" date="2007-04" db="EMBL/GenBank/DDBJ databases">
        <title>Complete genome sequence of Burkholderia multivorans ATCC 17616.</title>
        <authorList>
            <person name="Ohtsubo Y."/>
            <person name="Yamashita A."/>
            <person name="Kurokawa K."/>
            <person name="Takami H."/>
            <person name="Yuhara S."/>
            <person name="Nishiyama E."/>
            <person name="Endo R."/>
            <person name="Miyazaki R."/>
            <person name="Ono A."/>
            <person name="Yano K."/>
            <person name="Ito M."/>
            <person name="Sota M."/>
            <person name="Yuji N."/>
            <person name="Hattori M."/>
            <person name="Tsuda M."/>
        </authorList>
    </citation>
    <scope>NUCLEOTIDE SEQUENCE [LARGE SCALE GENOMIC DNA]</scope>
    <source>
        <strain evidence="2">ATCC 17616 / 249</strain>
    </source>
</reference>
<dbReference type="HOGENOM" id="CLU_3150380_0_0_4"/>
<dbReference type="STRING" id="395019.BMULJ_00422"/>
<organism evidence="1 2">
    <name type="scientific">Burkholderia multivorans (strain ATCC 17616 / 249)</name>
    <dbReference type="NCBI Taxonomy" id="395019"/>
    <lineage>
        <taxon>Bacteria</taxon>
        <taxon>Pseudomonadati</taxon>
        <taxon>Pseudomonadota</taxon>
        <taxon>Betaproteobacteria</taxon>
        <taxon>Burkholderiales</taxon>
        <taxon>Burkholderiaceae</taxon>
        <taxon>Burkholderia</taxon>
        <taxon>Burkholderia cepacia complex</taxon>
    </lineage>
</organism>
<accession>A0A0H3KGL5</accession>
<keyword evidence="2" id="KW-1185">Reference proteome</keyword>
<proteinExistence type="predicted"/>
<dbReference type="AlphaFoldDB" id="A0A0H3KGL5"/>
<dbReference type="KEGG" id="bmj:BMULJ_00422"/>
<dbReference type="Proteomes" id="UP000008815">
    <property type="component" value="Chromosome 1"/>
</dbReference>
<evidence type="ECO:0000313" key="1">
    <source>
        <dbReference type="EMBL" id="BAG42390.1"/>
    </source>
</evidence>
<sequence length="48" mass="5275">MQFFSNEALFDCVRTGLVFFANIGSTDNLPDAGQIGFALRSESCFCSF</sequence>
<evidence type="ECO:0000313" key="2">
    <source>
        <dbReference type="Proteomes" id="UP000008815"/>
    </source>
</evidence>
<protein>
    <submittedName>
        <fullName evidence="1">Uncharacterized protein</fullName>
    </submittedName>
</protein>
<dbReference type="EMBL" id="AP009385">
    <property type="protein sequence ID" value="BAG42390.1"/>
    <property type="molecule type" value="Genomic_DNA"/>
</dbReference>